<dbReference type="EnsemblMetazoa" id="MESCA005896-RA">
    <property type="protein sequence ID" value="MESCA005896-PA"/>
    <property type="gene ID" value="MESCA005896"/>
</dbReference>
<dbReference type="HOGENOM" id="CLU_2852252_0_0_1"/>
<dbReference type="Proteomes" id="UP000015102">
    <property type="component" value="Unassembled WGS sequence"/>
</dbReference>
<name>T1GQI8_MEGSC</name>
<reference evidence="1" key="2">
    <citation type="submission" date="2015-06" db="UniProtKB">
        <authorList>
            <consortium name="EnsemblMetazoa"/>
        </authorList>
    </citation>
    <scope>IDENTIFICATION</scope>
</reference>
<organism evidence="1 2">
    <name type="scientific">Megaselia scalaris</name>
    <name type="common">Humpbacked fly</name>
    <name type="synonym">Phora scalaris</name>
    <dbReference type="NCBI Taxonomy" id="36166"/>
    <lineage>
        <taxon>Eukaryota</taxon>
        <taxon>Metazoa</taxon>
        <taxon>Ecdysozoa</taxon>
        <taxon>Arthropoda</taxon>
        <taxon>Hexapoda</taxon>
        <taxon>Insecta</taxon>
        <taxon>Pterygota</taxon>
        <taxon>Neoptera</taxon>
        <taxon>Endopterygota</taxon>
        <taxon>Diptera</taxon>
        <taxon>Brachycera</taxon>
        <taxon>Muscomorpha</taxon>
        <taxon>Platypezoidea</taxon>
        <taxon>Phoridae</taxon>
        <taxon>Megaseliini</taxon>
        <taxon>Megaselia</taxon>
    </lineage>
</organism>
<evidence type="ECO:0000313" key="2">
    <source>
        <dbReference type="Proteomes" id="UP000015102"/>
    </source>
</evidence>
<proteinExistence type="predicted"/>
<accession>T1GQI8</accession>
<protein>
    <submittedName>
        <fullName evidence="1">Uncharacterized protein</fullName>
    </submittedName>
</protein>
<sequence length="65" mass="7078">MNPYATPVIESALRLLKVPSMSRKTANGYSFLLMPSGVHPPLKSITENSSSANYLQINTLIANKT</sequence>
<dbReference type="AlphaFoldDB" id="T1GQI8"/>
<keyword evidence="2" id="KW-1185">Reference proteome</keyword>
<dbReference type="EMBL" id="CAQQ02061189">
    <property type="status" value="NOT_ANNOTATED_CDS"/>
    <property type="molecule type" value="Genomic_DNA"/>
</dbReference>
<reference evidence="2" key="1">
    <citation type="submission" date="2013-02" db="EMBL/GenBank/DDBJ databases">
        <authorList>
            <person name="Hughes D."/>
        </authorList>
    </citation>
    <scope>NUCLEOTIDE SEQUENCE</scope>
    <source>
        <strain>Durham</strain>
        <strain evidence="2">NC isolate 2 -- Noor lab</strain>
    </source>
</reference>
<evidence type="ECO:0000313" key="1">
    <source>
        <dbReference type="EnsemblMetazoa" id="MESCA005896-PA"/>
    </source>
</evidence>